<dbReference type="AlphaFoldDB" id="A0A6A8LIT5"/>
<evidence type="ECO:0000313" key="1">
    <source>
        <dbReference type="EMBL" id="MSE03798.1"/>
    </source>
</evidence>
<protein>
    <submittedName>
        <fullName evidence="1">Kinase</fullName>
    </submittedName>
</protein>
<dbReference type="InterPro" id="IPR011009">
    <property type="entry name" value="Kinase-like_dom_sf"/>
</dbReference>
<name>A0A6A8LIT5_BACVE</name>
<keyword evidence="1" id="KW-0418">Kinase</keyword>
<organism evidence="1">
    <name type="scientific">Bacillus velezensis</name>
    <dbReference type="NCBI Taxonomy" id="492670"/>
    <lineage>
        <taxon>Bacteria</taxon>
        <taxon>Bacillati</taxon>
        <taxon>Bacillota</taxon>
        <taxon>Bacilli</taxon>
        <taxon>Bacillales</taxon>
        <taxon>Bacillaceae</taxon>
        <taxon>Bacillus</taxon>
        <taxon>Bacillus amyloliquefaciens group</taxon>
    </lineage>
</organism>
<accession>A0A6A8LIT5</accession>
<keyword evidence="1" id="KW-0808">Transferase</keyword>
<dbReference type="RefSeq" id="WP_025854050.1">
    <property type="nucleotide sequence ID" value="NZ_BPWC01000003.1"/>
</dbReference>
<dbReference type="Gene3D" id="1.10.510.10">
    <property type="entry name" value="Transferase(Phosphotransferase) domain 1"/>
    <property type="match status" value="1"/>
</dbReference>
<dbReference type="GO" id="GO:0016301">
    <property type="term" value="F:kinase activity"/>
    <property type="evidence" value="ECO:0007669"/>
    <property type="project" value="UniProtKB-KW"/>
</dbReference>
<reference evidence="1" key="1">
    <citation type="submission" date="2019-11" db="EMBL/GenBank/DDBJ databases">
        <title>Draft Genome Sequence of Plant Growth-Promoting Rhizosphere-Associated Bacteria.</title>
        <authorList>
            <person name="Vasilyev I.Y."/>
            <person name="Radchenko V."/>
            <person name="Ilnitskaya E.V."/>
        </authorList>
    </citation>
    <scope>NUCLEOTIDE SEQUENCE</scope>
    <source>
        <strain evidence="1">VRA_517_n</strain>
    </source>
</reference>
<dbReference type="EMBL" id="WKKV01000011">
    <property type="protein sequence ID" value="MSE03798.1"/>
    <property type="molecule type" value="Genomic_DNA"/>
</dbReference>
<proteinExistence type="predicted"/>
<comment type="caution">
    <text evidence="1">The sequence shown here is derived from an EMBL/GenBank/DDBJ whole genome shotgun (WGS) entry which is preliminary data.</text>
</comment>
<dbReference type="SUPFAM" id="SSF56112">
    <property type="entry name" value="Protein kinase-like (PK-like)"/>
    <property type="match status" value="1"/>
</dbReference>
<sequence>MKNPPIRRVFFMSADGAAQENDEIVSFPIVTRLHIILHHNEGCVGMKRFFSETYFNNPENKKALEHYPLIGDGKDGEVYRLTHNKCIKYFFEKGTCKKELAALKTGQGSPVIPRLYEYGDRYIVMEYVQGTSLARHIRKEKSLSVKLTADILNMLDELKRIGFTRWDAEIRHILINEHGNLKVIDHKRAFSAITRFPVKLLKGLDKYGLADEFLNTIKKLNPSRYLEWQPHM</sequence>
<gene>
    <name evidence="1" type="ORF">GKC39_17280</name>
</gene>